<evidence type="ECO:0000313" key="1">
    <source>
        <dbReference type="EMBL" id="GBM94058.1"/>
    </source>
</evidence>
<reference evidence="1 2" key="1">
    <citation type="journal article" date="2019" name="Sci. Rep.">
        <title>Orb-weaving spider Araneus ventricosus genome elucidates the spidroin gene catalogue.</title>
        <authorList>
            <person name="Kono N."/>
            <person name="Nakamura H."/>
            <person name="Ohtoshi R."/>
            <person name="Moran D.A.P."/>
            <person name="Shinohara A."/>
            <person name="Yoshida Y."/>
            <person name="Fujiwara M."/>
            <person name="Mori M."/>
            <person name="Tomita M."/>
            <person name="Arakawa K."/>
        </authorList>
    </citation>
    <scope>NUCLEOTIDE SEQUENCE [LARGE SCALE GENOMIC DNA]</scope>
</reference>
<comment type="caution">
    <text evidence="1">The sequence shown here is derived from an EMBL/GenBank/DDBJ whole genome shotgun (WGS) entry which is preliminary data.</text>
</comment>
<dbReference type="AlphaFoldDB" id="A0A4Y2JX12"/>
<accession>A0A4Y2JX12</accession>
<sequence length="107" mass="12328">MFPNYSKSDIFLGSSFFPKILPLNSNTSFLSADITMVRNIAMKLFIICEVTDEMKDKTYYQQHCPLGETLLPMNTAVMDLCEQFFNHMGDQRRSKNLQAGFVNPDKF</sequence>
<keyword evidence="2" id="KW-1185">Reference proteome</keyword>
<dbReference type="Proteomes" id="UP000499080">
    <property type="component" value="Unassembled WGS sequence"/>
</dbReference>
<evidence type="ECO:0000313" key="2">
    <source>
        <dbReference type="Proteomes" id="UP000499080"/>
    </source>
</evidence>
<organism evidence="1 2">
    <name type="scientific">Araneus ventricosus</name>
    <name type="common">Orbweaver spider</name>
    <name type="synonym">Epeira ventricosa</name>
    <dbReference type="NCBI Taxonomy" id="182803"/>
    <lineage>
        <taxon>Eukaryota</taxon>
        <taxon>Metazoa</taxon>
        <taxon>Ecdysozoa</taxon>
        <taxon>Arthropoda</taxon>
        <taxon>Chelicerata</taxon>
        <taxon>Arachnida</taxon>
        <taxon>Araneae</taxon>
        <taxon>Araneomorphae</taxon>
        <taxon>Entelegynae</taxon>
        <taxon>Araneoidea</taxon>
        <taxon>Araneidae</taxon>
        <taxon>Araneus</taxon>
    </lineage>
</organism>
<gene>
    <name evidence="1" type="ORF">AVEN_261554_1</name>
</gene>
<proteinExistence type="predicted"/>
<name>A0A4Y2JX12_ARAVE</name>
<dbReference type="EMBL" id="BGPR01003931">
    <property type="protein sequence ID" value="GBM94058.1"/>
    <property type="molecule type" value="Genomic_DNA"/>
</dbReference>
<protein>
    <submittedName>
        <fullName evidence="1">Uncharacterized protein</fullName>
    </submittedName>
</protein>